<comment type="caution">
    <text evidence="1">The sequence shown here is derived from an EMBL/GenBank/DDBJ whole genome shotgun (WGS) entry which is preliminary data.</text>
</comment>
<keyword evidence="2" id="KW-1185">Reference proteome</keyword>
<sequence length="92" mass="9933">MPEVVFDVRWPDGSVQAVYSPSLVVEETFEVGRAYELGDFLDRSRTALQVASDRVLARYGFPCSRAAAALAGIEGRAAGFPGGEVTVLAFHR</sequence>
<dbReference type="AlphaFoldDB" id="A0A7K3WET3"/>
<organism evidence="1 2">
    <name type="scientific">Goekera deserti</name>
    <dbReference type="NCBI Taxonomy" id="2497753"/>
    <lineage>
        <taxon>Bacteria</taxon>
        <taxon>Bacillati</taxon>
        <taxon>Actinomycetota</taxon>
        <taxon>Actinomycetes</taxon>
        <taxon>Geodermatophilales</taxon>
        <taxon>Geodermatophilaceae</taxon>
        <taxon>Goekera</taxon>
    </lineage>
</organism>
<evidence type="ECO:0000313" key="1">
    <source>
        <dbReference type="EMBL" id="NEL55001.1"/>
    </source>
</evidence>
<evidence type="ECO:0000313" key="2">
    <source>
        <dbReference type="Proteomes" id="UP000470470"/>
    </source>
</evidence>
<dbReference type="Proteomes" id="UP000470470">
    <property type="component" value="Unassembled WGS sequence"/>
</dbReference>
<protein>
    <submittedName>
        <fullName evidence="1">MSMEG_0570 family nitrogen starvation response protein</fullName>
    </submittedName>
</protein>
<gene>
    <name evidence="1" type="ORF">G1H19_13435</name>
</gene>
<dbReference type="NCBIfam" id="TIGR04042">
    <property type="entry name" value="MSMEG_0570_fam"/>
    <property type="match status" value="1"/>
</dbReference>
<dbReference type="EMBL" id="JAAGWK010000019">
    <property type="protein sequence ID" value="NEL55001.1"/>
    <property type="molecule type" value="Genomic_DNA"/>
</dbReference>
<name>A0A7K3WET3_9ACTN</name>
<reference evidence="1 2" key="1">
    <citation type="submission" date="2020-02" db="EMBL/GenBank/DDBJ databases">
        <title>The whole genome sequence of CPCC 205119.</title>
        <authorList>
            <person name="Jiang Z."/>
        </authorList>
    </citation>
    <scope>NUCLEOTIDE SEQUENCE [LARGE SCALE GENOMIC DNA]</scope>
    <source>
        <strain evidence="1 2">CPCC 205119</strain>
    </source>
</reference>
<dbReference type="RefSeq" id="WP_162392918.1">
    <property type="nucleotide sequence ID" value="NZ_JAABOZ010000003.1"/>
</dbReference>
<dbReference type="InterPro" id="IPR023846">
    <property type="entry name" value="CHP04042_MSMEG0570"/>
</dbReference>
<accession>A0A7K3WET3</accession>
<proteinExistence type="predicted"/>